<evidence type="ECO:0000313" key="2">
    <source>
        <dbReference type="Proteomes" id="UP000185557"/>
    </source>
</evidence>
<keyword evidence="2" id="KW-1185">Reference proteome</keyword>
<comment type="caution">
    <text evidence="1">The sequence shown here is derived from an EMBL/GenBank/DDBJ whole genome shotgun (WGS) entry which is preliminary data.</text>
</comment>
<sequence length="124" mass="13943">MVKLECCQYCDFYAHSSYMVCGIHPTGVGGNYCVDFRAASIEAVVPDDLSDWCGDRWQPQGASYYGDELILEPLQRRSLEQRLVLLDSHPLFTGRCPQCEKGIKAIAGQIHYDCENCGWIDDSV</sequence>
<dbReference type="OrthoDB" id="516763at2"/>
<gene>
    <name evidence="1" type="ORF">NIES30_17465</name>
</gene>
<evidence type="ECO:0000313" key="1">
    <source>
        <dbReference type="EMBL" id="OKH46090.1"/>
    </source>
</evidence>
<protein>
    <submittedName>
        <fullName evidence="1">Uncharacterized protein</fullName>
    </submittedName>
</protein>
<reference evidence="1 2" key="1">
    <citation type="submission" date="2016-11" db="EMBL/GenBank/DDBJ databases">
        <title>Draft Genome Sequences of Nine Cyanobacterial Strains from Diverse Habitats.</title>
        <authorList>
            <person name="Zhu T."/>
            <person name="Hou S."/>
            <person name="Lu X."/>
            <person name="Hess W.R."/>
        </authorList>
    </citation>
    <scope>NUCLEOTIDE SEQUENCE [LARGE SCALE GENOMIC DNA]</scope>
    <source>
        <strain evidence="1 2">NIES-30</strain>
    </source>
</reference>
<proteinExistence type="predicted"/>
<accession>A0A1U7J1V9</accession>
<organism evidence="1 2">
    <name type="scientific">Phormidium tenue NIES-30</name>
    <dbReference type="NCBI Taxonomy" id="549789"/>
    <lineage>
        <taxon>Bacteria</taxon>
        <taxon>Bacillati</taxon>
        <taxon>Cyanobacteriota</taxon>
        <taxon>Cyanophyceae</taxon>
        <taxon>Oscillatoriophycideae</taxon>
        <taxon>Oscillatoriales</taxon>
        <taxon>Oscillatoriaceae</taxon>
        <taxon>Phormidium</taxon>
    </lineage>
</organism>
<dbReference type="Proteomes" id="UP000185557">
    <property type="component" value="Unassembled WGS sequence"/>
</dbReference>
<dbReference type="EMBL" id="MRCG01000014">
    <property type="protein sequence ID" value="OKH46090.1"/>
    <property type="molecule type" value="Genomic_DNA"/>
</dbReference>
<dbReference type="AlphaFoldDB" id="A0A1U7J1V9"/>
<name>A0A1U7J1V9_9CYAN</name>